<dbReference type="Pfam" id="PF02585">
    <property type="entry name" value="PIG-L"/>
    <property type="match status" value="1"/>
</dbReference>
<protein>
    <recommendedName>
        <fullName evidence="2">PIG-L family deacetylase</fullName>
    </recommendedName>
</protein>
<gene>
    <name evidence="1" type="ORF">METZ01_LOCUS319204</name>
</gene>
<feature type="non-terminal residue" evidence="1">
    <location>
        <position position="1"/>
    </location>
</feature>
<dbReference type="InterPro" id="IPR024078">
    <property type="entry name" value="LmbE-like_dom_sf"/>
</dbReference>
<name>A0A382P0G0_9ZZZZ</name>
<accession>A0A382P0G0</accession>
<dbReference type="AlphaFoldDB" id="A0A382P0G0"/>
<dbReference type="PANTHER" id="PTHR12993">
    <property type="entry name" value="N-ACETYLGLUCOSAMINYL-PHOSPHATIDYLINOSITOL DE-N-ACETYLASE-RELATED"/>
    <property type="match status" value="1"/>
</dbReference>
<dbReference type="Gene3D" id="3.40.50.10320">
    <property type="entry name" value="LmbE-like"/>
    <property type="match status" value="1"/>
</dbReference>
<reference evidence="1" key="1">
    <citation type="submission" date="2018-05" db="EMBL/GenBank/DDBJ databases">
        <authorList>
            <person name="Lanie J.A."/>
            <person name="Ng W.-L."/>
            <person name="Kazmierczak K.M."/>
            <person name="Andrzejewski T.M."/>
            <person name="Davidsen T.M."/>
            <person name="Wayne K.J."/>
            <person name="Tettelin H."/>
            <person name="Glass J.I."/>
            <person name="Rusch D."/>
            <person name="Podicherti R."/>
            <person name="Tsui H.-C.T."/>
            <person name="Winkler M.E."/>
        </authorList>
    </citation>
    <scope>NUCLEOTIDE SEQUENCE</scope>
</reference>
<evidence type="ECO:0000313" key="1">
    <source>
        <dbReference type="EMBL" id="SVC66350.1"/>
    </source>
</evidence>
<dbReference type="GO" id="GO:0016811">
    <property type="term" value="F:hydrolase activity, acting on carbon-nitrogen (but not peptide) bonds, in linear amides"/>
    <property type="evidence" value="ECO:0007669"/>
    <property type="project" value="TreeGrafter"/>
</dbReference>
<proteinExistence type="predicted"/>
<evidence type="ECO:0008006" key="2">
    <source>
        <dbReference type="Google" id="ProtNLM"/>
    </source>
</evidence>
<dbReference type="InterPro" id="IPR003737">
    <property type="entry name" value="GlcNAc_PI_deacetylase-related"/>
</dbReference>
<organism evidence="1">
    <name type="scientific">marine metagenome</name>
    <dbReference type="NCBI Taxonomy" id="408172"/>
    <lineage>
        <taxon>unclassified sequences</taxon>
        <taxon>metagenomes</taxon>
        <taxon>ecological metagenomes</taxon>
    </lineage>
</organism>
<dbReference type="EMBL" id="UINC01103738">
    <property type="protein sequence ID" value="SVC66350.1"/>
    <property type="molecule type" value="Genomic_DNA"/>
</dbReference>
<dbReference type="SUPFAM" id="SSF102588">
    <property type="entry name" value="LmbE-like"/>
    <property type="match status" value="1"/>
</dbReference>
<dbReference type="PANTHER" id="PTHR12993:SF11">
    <property type="entry name" value="N-ACETYLGLUCOSAMINYL-PHOSPHATIDYLINOSITOL DE-N-ACETYLASE"/>
    <property type="match status" value="1"/>
</dbReference>
<sequence>LKILVVVAHPDDETLGMGGTLKKLSKHHQIKVMFLADGISGRRKPGYQNIPKWDITETEKKKMEKEKVIRKEHTKRALRVLGINKFSFWDVPSEELSQVPMLKVTKYVERELSRDNYKIIFTHHHNDLSNDHKIAYEAVITAARPFQYTTVNAILSFEIPSATDWRRPYQFNPNFIVDISKEINAKLKAISMYKHEL</sequence>
<feature type="non-terminal residue" evidence="1">
    <location>
        <position position="197"/>
    </location>
</feature>